<proteinExistence type="predicted"/>
<keyword evidence="1" id="KW-0489">Methyltransferase</keyword>
<protein>
    <submittedName>
        <fullName evidence="1">S-adenosyl-L-methionine-dependent methyltransferase</fullName>
    </submittedName>
</protein>
<reference evidence="1" key="1">
    <citation type="submission" date="2021-03" db="EMBL/GenBank/DDBJ databases">
        <title>Evolutionary priming and transition to the ectomycorrhizal habit in an iconic lineage of mushroom-forming fungi: is preadaptation a requirement?</title>
        <authorList>
            <consortium name="DOE Joint Genome Institute"/>
            <person name="Looney B.P."/>
            <person name="Miyauchi S."/>
            <person name="Morin E."/>
            <person name="Drula E."/>
            <person name="Courty P.E."/>
            <person name="Chicoki N."/>
            <person name="Fauchery L."/>
            <person name="Kohler A."/>
            <person name="Kuo A."/>
            <person name="LaButti K."/>
            <person name="Pangilinan J."/>
            <person name="Lipzen A."/>
            <person name="Riley R."/>
            <person name="Andreopoulos W."/>
            <person name="He G."/>
            <person name="Johnson J."/>
            <person name="Barry K.W."/>
            <person name="Grigoriev I.V."/>
            <person name="Nagy L."/>
            <person name="Hibbett D."/>
            <person name="Henrissat B."/>
            <person name="Matheny P.B."/>
            <person name="Labbe J."/>
            <person name="Martin A.F."/>
        </authorList>
    </citation>
    <scope>NUCLEOTIDE SEQUENCE</scope>
    <source>
        <strain evidence="1">BPL698</strain>
    </source>
</reference>
<gene>
    <name evidence="1" type="ORF">F5148DRAFT_1220066</name>
</gene>
<sequence length="177" mass="20432">MAAAGDTLPVRNEEYGTREYWDKRYTEEGEATFDWFKRYEDVAHLLRSVLPDKNARILMLGCGNSTLSEDMYDDGYRNIINVDYSPVVIGRMGARNYARPEMQWLVMDIRALTFEDDTFDVAIDKGTMDAMMTTKADVWDPPQQVIDDCTKEVDEVLRFVLDSFDASRHLTALDIYV</sequence>
<comment type="caution">
    <text evidence="1">The sequence shown here is derived from an EMBL/GenBank/DDBJ whole genome shotgun (WGS) entry which is preliminary data.</text>
</comment>
<dbReference type="Proteomes" id="UP001207468">
    <property type="component" value="Unassembled WGS sequence"/>
</dbReference>
<keyword evidence="2" id="KW-1185">Reference proteome</keyword>
<accession>A0ACC0U3K6</accession>
<evidence type="ECO:0000313" key="2">
    <source>
        <dbReference type="Proteomes" id="UP001207468"/>
    </source>
</evidence>
<name>A0ACC0U3K6_9AGAM</name>
<dbReference type="EMBL" id="JAGFNK010000207">
    <property type="protein sequence ID" value="KAI9458700.1"/>
    <property type="molecule type" value="Genomic_DNA"/>
</dbReference>
<keyword evidence="1" id="KW-0808">Transferase</keyword>
<evidence type="ECO:0000313" key="1">
    <source>
        <dbReference type="EMBL" id="KAI9458700.1"/>
    </source>
</evidence>
<organism evidence="1 2">
    <name type="scientific">Russula earlei</name>
    <dbReference type="NCBI Taxonomy" id="71964"/>
    <lineage>
        <taxon>Eukaryota</taxon>
        <taxon>Fungi</taxon>
        <taxon>Dikarya</taxon>
        <taxon>Basidiomycota</taxon>
        <taxon>Agaricomycotina</taxon>
        <taxon>Agaricomycetes</taxon>
        <taxon>Russulales</taxon>
        <taxon>Russulaceae</taxon>
        <taxon>Russula</taxon>
    </lineage>
</organism>